<feature type="compositionally biased region" description="Basic and acidic residues" evidence="1">
    <location>
        <begin position="31"/>
        <end position="40"/>
    </location>
</feature>
<dbReference type="Proteomes" id="UP000585836">
    <property type="component" value="Unassembled WGS sequence"/>
</dbReference>
<accession>A0A7W9US07</accession>
<comment type="caution">
    <text evidence="2">The sequence shown here is derived from an EMBL/GenBank/DDBJ whole genome shotgun (WGS) entry which is preliminary data.</text>
</comment>
<dbReference type="EMBL" id="JACHJK010000008">
    <property type="protein sequence ID" value="MBB5929028.1"/>
    <property type="molecule type" value="Genomic_DNA"/>
</dbReference>
<dbReference type="AlphaFoldDB" id="A0A7W9US07"/>
<organism evidence="2 3">
    <name type="scientific">Streptomyces echinatus</name>
    <dbReference type="NCBI Taxonomy" id="67293"/>
    <lineage>
        <taxon>Bacteria</taxon>
        <taxon>Bacillati</taxon>
        <taxon>Actinomycetota</taxon>
        <taxon>Actinomycetes</taxon>
        <taxon>Kitasatosporales</taxon>
        <taxon>Streptomycetaceae</taxon>
        <taxon>Streptomyces</taxon>
    </lineage>
</organism>
<feature type="region of interest" description="Disordered" evidence="1">
    <location>
        <begin position="161"/>
        <end position="188"/>
    </location>
</feature>
<evidence type="ECO:0000256" key="1">
    <source>
        <dbReference type="SAM" id="MobiDB-lite"/>
    </source>
</evidence>
<reference evidence="2 3" key="1">
    <citation type="submission" date="2020-08" db="EMBL/GenBank/DDBJ databases">
        <title>Genomic Encyclopedia of Type Strains, Phase III (KMG-III): the genomes of soil and plant-associated and newly described type strains.</title>
        <authorList>
            <person name="Whitman W."/>
        </authorList>
    </citation>
    <scope>NUCLEOTIDE SEQUENCE [LARGE SCALE GENOMIC DNA]</scope>
    <source>
        <strain evidence="2 3">CECT 3313</strain>
    </source>
</reference>
<sequence>MVEHGGDTTATGHTRRSGLYDYADMAGADQPRPDAREETERRRRAFAVLLGEFRRTPVLVPLGDGPGRNAERGLPTADFNGVRLVLALPDGQAPARCAVARGEAARQRRHRTIPGARLPDAAVPTAGVPCGMALGHEGLADEFRSFCDRWEWGVRSLTNEGNGFAGKTVRGPLMSRSPSPRGRRAAGR</sequence>
<proteinExistence type="predicted"/>
<feature type="region of interest" description="Disordered" evidence="1">
    <location>
        <begin position="1"/>
        <end position="40"/>
    </location>
</feature>
<name>A0A7W9US07_9ACTN</name>
<feature type="compositionally biased region" description="Low complexity" evidence="1">
    <location>
        <begin position="170"/>
        <end position="180"/>
    </location>
</feature>
<evidence type="ECO:0000313" key="2">
    <source>
        <dbReference type="EMBL" id="MBB5929028.1"/>
    </source>
</evidence>
<gene>
    <name evidence="2" type="ORF">FHS34_004512</name>
</gene>
<evidence type="ECO:0000313" key="3">
    <source>
        <dbReference type="Proteomes" id="UP000585836"/>
    </source>
</evidence>
<protein>
    <submittedName>
        <fullName evidence="2">Uncharacterized protein</fullName>
    </submittedName>
</protein>
<keyword evidence="3" id="KW-1185">Reference proteome</keyword>